<dbReference type="AlphaFoldDB" id="A0A5N4E3S5"/>
<sequence length="126" mass="14187">PSGRRFLRASEGLLRRALWARRSCSLARARSVSSGDEDDNEDDNEDDERRTRPLSPPSRPSLPPGQTRRPRGAVVRRSRRAVLEQDLCLDGLTEDEVRRLAVRVKAENRGRLLGRGELLLGPLLPL</sequence>
<dbReference type="EMBL" id="JWIN03000006">
    <property type="protein sequence ID" value="KAB1278089.1"/>
    <property type="molecule type" value="Genomic_DNA"/>
</dbReference>
<evidence type="ECO:0000256" key="1">
    <source>
        <dbReference type="SAM" id="MobiDB-lite"/>
    </source>
</evidence>
<organism evidence="2 3">
    <name type="scientific">Camelus dromedarius</name>
    <name type="common">Dromedary</name>
    <name type="synonym">Arabian camel</name>
    <dbReference type="NCBI Taxonomy" id="9838"/>
    <lineage>
        <taxon>Eukaryota</taxon>
        <taxon>Metazoa</taxon>
        <taxon>Chordata</taxon>
        <taxon>Craniata</taxon>
        <taxon>Vertebrata</taxon>
        <taxon>Euteleostomi</taxon>
        <taxon>Mammalia</taxon>
        <taxon>Eutheria</taxon>
        <taxon>Laurasiatheria</taxon>
        <taxon>Artiodactyla</taxon>
        <taxon>Tylopoda</taxon>
        <taxon>Camelidae</taxon>
        <taxon>Camelus</taxon>
    </lineage>
</organism>
<gene>
    <name evidence="2" type="ORF">Cadr_000005252</name>
</gene>
<accession>A0A5N4E3S5</accession>
<feature type="compositionally biased region" description="Low complexity" evidence="1">
    <location>
        <begin position="25"/>
        <end position="34"/>
    </location>
</feature>
<dbReference type="PANTHER" id="PTHR47226">
    <property type="entry name" value="C2 CALCIUM-DEPENDENT DOMAIN-CONTAINING PROTEIN 4A"/>
    <property type="match status" value="1"/>
</dbReference>
<feature type="non-terminal residue" evidence="2">
    <location>
        <position position="1"/>
    </location>
</feature>
<reference evidence="2 3" key="1">
    <citation type="journal article" date="2019" name="Mol. Ecol. Resour.">
        <title>Improving Illumina assemblies with Hi-C and long reads: an example with the North African dromedary.</title>
        <authorList>
            <person name="Elbers J.P."/>
            <person name="Rogers M.F."/>
            <person name="Perelman P.L."/>
            <person name="Proskuryakova A.A."/>
            <person name="Serdyukova N.A."/>
            <person name="Johnson W.E."/>
            <person name="Horin P."/>
            <person name="Corander J."/>
            <person name="Murphy D."/>
            <person name="Burger P.A."/>
        </authorList>
    </citation>
    <scope>NUCLEOTIDE SEQUENCE [LARGE SCALE GENOMIC DNA]</scope>
    <source>
        <strain evidence="2">Drom800</strain>
        <tissue evidence="2">Blood</tissue>
    </source>
</reference>
<evidence type="ECO:0000313" key="2">
    <source>
        <dbReference type="EMBL" id="KAB1278089.1"/>
    </source>
</evidence>
<protein>
    <submittedName>
        <fullName evidence="2">C2 calcium-dependent domain-containing protein 4A</fullName>
    </submittedName>
</protein>
<feature type="compositionally biased region" description="Pro residues" evidence="1">
    <location>
        <begin position="54"/>
        <end position="63"/>
    </location>
</feature>
<dbReference type="Proteomes" id="UP000299084">
    <property type="component" value="Unassembled WGS sequence"/>
</dbReference>
<proteinExistence type="predicted"/>
<dbReference type="InterPro" id="IPR039208">
    <property type="entry name" value="C2_Ca-dependent_4"/>
</dbReference>
<feature type="compositionally biased region" description="Acidic residues" evidence="1">
    <location>
        <begin position="35"/>
        <end position="46"/>
    </location>
</feature>
<feature type="compositionally biased region" description="Basic residues" evidence="1">
    <location>
        <begin position="68"/>
        <end position="77"/>
    </location>
</feature>
<dbReference type="PANTHER" id="PTHR47226:SF3">
    <property type="entry name" value="C2 CALCIUM-DEPENDENT DOMAIN-CONTAINING PROTEIN 4A"/>
    <property type="match status" value="1"/>
</dbReference>
<comment type="caution">
    <text evidence="2">The sequence shown here is derived from an EMBL/GenBank/DDBJ whole genome shotgun (WGS) entry which is preliminary data.</text>
</comment>
<feature type="region of interest" description="Disordered" evidence="1">
    <location>
        <begin position="25"/>
        <end position="77"/>
    </location>
</feature>
<keyword evidence="3" id="KW-1185">Reference proteome</keyword>
<evidence type="ECO:0000313" key="3">
    <source>
        <dbReference type="Proteomes" id="UP000299084"/>
    </source>
</evidence>
<name>A0A5N4E3S5_CAMDR</name>